<protein>
    <recommendedName>
        <fullName evidence="1">non-specific serine/threonine protein kinase</fullName>
        <ecNumber evidence="1">2.7.11.1</ecNumber>
    </recommendedName>
</protein>
<keyword evidence="4" id="KW-0547">Nucleotide-binding</keyword>
<dbReference type="GO" id="GO:0051726">
    <property type="term" value="P:regulation of cell cycle"/>
    <property type="evidence" value="ECO:0007669"/>
    <property type="project" value="TreeGrafter"/>
</dbReference>
<dbReference type="EMBL" id="MK072510">
    <property type="protein sequence ID" value="AYV86616.1"/>
    <property type="molecule type" value="Genomic_DNA"/>
</dbReference>
<feature type="domain" description="Protein kinase" evidence="9">
    <location>
        <begin position="50"/>
        <end position="371"/>
    </location>
</feature>
<keyword evidence="3" id="KW-0808">Transferase</keyword>
<evidence type="ECO:0000256" key="5">
    <source>
        <dbReference type="ARBA" id="ARBA00022777"/>
    </source>
</evidence>
<evidence type="ECO:0000256" key="4">
    <source>
        <dbReference type="ARBA" id="ARBA00022741"/>
    </source>
</evidence>
<proteinExistence type="predicted"/>
<dbReference type="InterPro" id="IPR045216">
    <property type="entry name" value="CK2_alpha"/>
</dbReference>
<keyword evidence="5 10" id="KW-0418">Kinase</keyword>
<dbReference type="InterPro" id="IPR011009">
    <property type="entry name" value="Kinase-like_dom_sf"/>
</dbReference>
<dbReference type="PANTHER" id="PTHR24054:SF0">
    <property type="entry name" value="CASEIN KINASE II SUBUNIT ALPHA"/>
    <property type="match status" value="1"/>
</dbReference>
<dbReference type="PANTHER" id="PTHR24054">
    <property type="entry name" value="CASEIN KINASE II SUBUNIT ALPHA"/>
    <property type="match status" value="1"/>
</dbReference>
<evidence type="ECO:0000256" key="2">
    <source>
        <dbReference type="ARBA" id="ARBA00022527"/>
    </source>
</evidence>
<dbReference type="GO" id="GO:0005956">
    <property type="term" value="C:protein kinase CK2 complex"/>
    <property type="evidence" value="ECO:0007669"/>
    <property type="project" value="TreeGrafter"/>
</dbReference>
<keyword evidence="2" id="KW-0723">Serine/threonine-protein kinase</keyword>
<evidence type="ECO:0000256" key="1">
    <source>
        <dbReference type="ARBA" id="ARBA00012513"/>
    </source>
</evidence>
<organism evidence="10">
    <name type="scientific">Sylvanvirus sp</name>
    <dbReference type="NCBI Taxonomy" id="2487774"/>
    <lineage>
        <taxon>Viruses</taxon>
    </lineage>
</organism>
<name>A0A3G5AHI7_9VIRU</name>
<evidence type="ECO:0000259" key="9">
    <source>
        <dbReference type="PROSITE" id="PS50011"/>
    </source>
</evidence>
<gene>
    <name evidence="10" type="ORF">Sylvanvirus4_30</name>
</gene>
<dbReference type="EC" id="2.7.11.1" evidence="1"/>
<dbReference type="PROSITE" id="PS50011">
    <property type="entry name" value="PROTEIN_KINASE_DOM"/>
    <property type="match status" value="1"/>
</dbReference>
<evidence type="ECO:0000313" key="10">
    <source>
        <dbReference type="EMBL" id="AYV86616.1"/>
    </source>
</evidence>
<dbReference type="SMART" id="SM00220">
    <property type="entry name" value="S_TKc"/>
    <property type="match status" value="1"/>
</dbReference>
<accession>A0A3G5AHI7</accession>
<comment type="catalytic activity">
    <reaction evidence="7">
        <text>L-threonyl-[protein] + ATP = O-phospho-L-threonyl-[protein] + ADP + H(+)</text>
        <dbReference type="Rhea" id="RHEA:46608"/>
        <dbReference type="Rhea" id="RHEA-COMP:11060"/>
        <dbReference type="Rhea" id="RHEA-COMP:11605"/>
        <dbReference type="ChEBI" id="CHEBI:15378"/>
        <dbReference type="ChEBI" id="CHEBI:30013"/>
        <dbReference type="ChEBI" id="CHEBI:30616"/>
        <dbReference type="ChEBI" id="CHEBI:61977"/>
        <dbReference type="ChEBI" id="CHEBI:456216"/>
        <dbReference type="EC" id="2.7.11.1"/>
    </reaction>
</comment>
<evidence type="ECO:0000256" key="6">
    <source>
        <dbReference type="ARBA" id="ARBA00022840"/>
    </source>
</evidence>
<dbReference type="Gene3D" id="1.10.510.10">
    <property type="entry name" value="Transferase(Phosphotransferase) domain 1"/>
    <property type="match status" value="1"/>
</dbReference>
<dbReference type="InterPro" id="IPR000719">
    <property type="entry name" value="Prot_kinase_dom"/>
</dbReference>
<evidence type="ECO:0000256" key="7">
    <source>
        <dbReference type="ARBA" id="ARBA00047899"/>
    </source>
</evidence>
<sequence>MKKKKGAHSSSFIRSIFHFMSTLSLALLHQPTHTIEIDQLELQPSRLHEYVVLQLLSEGGQSRVWFAIPRETSSFTTNKVVLKQYDMLPHRQEGIILSRLDLETEHQQAQIRLQRFKWELKIYQNLQQTKVRGILYPLTAFYDASRHQGYLVLPYIEMPANMDVFFNSLTNDQLIRSMNQLVDTVTQLHAQGLIHGDIKPKNVLWDRFTQRPFLIDFGSSQYYLPGMSMDVQVGTKAFQPPELRLDSKDSSTDVTKNSQATTGQCLHRSADIWSMMCTFICWIIPSLKTQVQQGPHSSVVESYFDASFKKRKYKTWSDWYHHTTRSVQTSDICNKRIFLIQQLDRLFAHTLCLKPRKRWEAHRIGQYLRSL</sequence>
<dbReference type="GO" id="GO:0005524">
    <property type="term" value="F:ATP binding"/>
    <property type="evidence" value="ECO:0007669"/>
    <property type="project" value="UniProtKB-KW"/>
</dbReference>
<comment type="catalytic activity">
    <reaction evidence="8">
        <text>L-seryl-[protein] + ATP = O-phospho-L-seryl-[protein] + ADP + H(+)</text>
        <dbReference type="Rhea" id="RHEA:17989"/>
        <dbReference type="Rhea" id="RHEA-COMP:9863"/>
        <dbReference type="Rhea" id="RHEA-COMP:11604"/>
        <dbReference type="ChEBI" id="CHEBI:15378"/>
        <dbReference type="ChEBI" id="CHEBI:29999"/>
        <dbReference type="ChEBI" id="CHEBI:30616"/>
        <dbReference type="ChEBI" id="CHEBI:83421"/>
        <dbReference type="ChEBI" id="CHEBI:456216"/>
        <dbReference type="EC" id="2.7.11.1"/>
    </reaction>
</comment>
<evidence type="ECO:0000256" key="3">
    <source>
        <dbReference type="ARBA" id="ARBA00022679"/>
    </source>
</evidence>
<keyword evidence="6" id="KW-0067">ATP-binding</keyword>
<dbReference type="SUPFAM" id="SSF56112">
    <property type="entry name" value="Protein kinase-like (PK-like)"/>
    <property type="match status" value="1"/>
</dbReference>
<evidence type="ECO:0000256" key="8">
    <source>
        <dbReference type="ARBA" id="ARBA00048679"/>
    </source>
</evidence>
<dbReference type="GO" id="GO:0004674">
    <property type="term" value="F:protein serine/threonine kinase activity"/>
    <property type="evidence" value="ECO:0007669"/>
    <property type="project" value="UniProtKB-KW"/>
</dbReference>
<dbReference type="Pfam" id="PF00069">
    <property type="entry name" value="Pkinase"/>
    <property type="match status" value="1"/>
</dbReference>
<reference evidence="10" key="1">
    <citation type="submission" date="2018-10" db="EMBL/GenBank/DDBJ databases">
        <title>Hidden diversity of soil giant viruses.</title>
        <authorList>
            <person name="Schulz F."/>
            <person name="Alteio L."/>
            <person name="Goudeau D."/>
            <person name="Ryan E.M."/>
            <person name="Malmstrom R.R."/>
            <person name="Blanchard J."/>
            <person name="Woyke T."/>
        </authorList>
    </citation>
    <scope>NUCLEOTIDE SEQUENCE</scope>
    <source>
        <strain evidence="10">SYV1</strain>
    </source>
</reference>